<dbReference type="InterPro" id="IPR010982">
    <property type="entry name" value="Lambda_DNA-bd_dom_sf"/>
</dbReference>
<evidence type="ECO:0000313" key="3">
    <source>
        <dbReference type="Proteomes" id="UP000638313"/>
    </source>
</evidence>
<dbReference type="InterPro" id="IPR001387">
    <property type="entry name" value="Cro/C1-type_HTH"/>
</dbReference>
<feature type="domain" description="HTH cro/C1-type" evidence="1">
    <location>
        <begin position="6"/>
        <end position="61"/>
    </location>
</feature>
<reference evidence="2" key="2">
    <citation type="submission" date="2020-09" db="EMBL/GenBank/DDBJ databases">
        <authorList>
            <person name="Sun Q."/>
            <person name="Ohkuma M."/>
        </authorList>
    </citation>
    <scope>NUCLEOTIDE SEQUENCE</scope>
    <source>
        <strain evidence="2">JCM 4059</strain>
    </source>
</reference>
<proteinExistence type="predicted"/>
<dbReference type="AlphaFoldDB" id="A0A919B3I9"/>
<dbReference type="SUPFAM" id="SSF47413">
    <property type="entry name" value="lambda repressor-like DNA-binding domains"/>
    <property type="match status" value="1"/>
</dbReference>
<name>A0A919B3I9_9ACTN</name>
<comment type="caution">
    <text evidence="2">The sequence shown here is derived from an EMBL/GenBank/DDBJ whole genome shotgun (WGS) entry which is preliminary data.</text>
</comment>
<evidence type="ECO:0000313" key="2">
    <source>
        <dbReference type="EMBL" id="GHF42426.1"/>
    </source>
</evidence>
<dbReference type="Gene3D" id="1.10.260.40">
    <property type="entry name" value="lambda repressor-like DNA-binding domains"/>
    <property type="match status" value="1"/>
</dbReference>
<gene>
    <name evidence="2" type="ORF">GCM10010218_24460</name>
</gene>
<reference evidence="2" key="1">
    <citation type="journal article" date="2014" name="Int. J. Syst. Evol. Microbiol.">
        <title>Complete genome sequence of Corynebacterium casei LMG S-19264T (=DSM 44701T), isolated from a smear-ripened cheese.</title>
        <authorList>
            <consortium name="US DOE Joint Genome Institute (JGI-PGF)"/>
            <person name="Walter F."/>
            <person name="Albersmeier A."/>
            <person name="Kalinowski J."/>
            <person name="Ruckert C."/>
        </authorList>
    </citation>
    <scope>NUCLEOTIDE SEQUENCE</scope>
    <source>
        <strain evidence="2">JCM 4059</strain>
    </source>
</reference>
<evidence type="ECO:0000259" key="1">
    <source>
        <dbReference type="PROSITE" id="PS50943"/>
    </source>
</evidence>
<protein>
    <submittedName>
        <fullName evidence="2">Transcriptional regulator</fullName>
    </submittedName>
</protein>
<dbReference type="PROSITE" id="PS50943">
    <property type="entry name" value="HTH_CROC1"/>
    <property type="match status" value="1"/>
</dbReference>
<dbReference type="RefSeq" id="WP_190129558.1">
    <property type="nucleotide sequence ID" value="NZ_BNBD01000004.1"/>
</dbReference>
<dbReference type="EMBL" id="BNBD01000004">
    <property type="protein sequence ID" value="GHF42426.1"/>
    <property type="molecule type" value="Genomic_DNA"/>
</dbReference>
<dbReference type="GO" id="GO:0003677">
    <property type="term" value="F:DNA binding"/>
    <property type="evidence" value="ECO:0007669"/>
    <property type="project" value="InterPro"/>
</dbReference>
<dbReference type="Proteomes" id="UP000638313">
    <property type="component" value="Unassembled WGS sequence"/>
</dbReference>
<sequence>MANERLRSAIVARGLTVDQVAAEIGVDPKTVDRWIGNENRKPYRRSQYALANLLKRDVSYLWPEERTAGEVREAGQAELVRLYPHRAVVPREFWPELYAKATRSFDVLAYSGFWLSEDPAFFKVVREKSADGVPIRFMLGDPECAAVAQRGEDEGIGVGMASKVRNALINYAPLFGLPGVEFRLHCTTLYNSLYRADDELLANGHIYGVGAYLAPVLHLVRVPGGELFDSYAESIERVWQGARTIRSPHELGAAA</sequence>
<dbReference type="CDD" id="cd00093">
    <property type="entry name" value="HTH_XRE"/>
    <property type="match status" value="1"/>
</dbReference>
<organism evidence="2 3">
    <name type="scientific">Streptomyces mashuensis</name>
    <dbReference type="NCBI Taxonomy" id="33904"/>
    <lineage>
        <taxon>Bacteria</taxon>
        <taxon>Bacillati</taxon>
        <taxon>Actinomycetota</taxon>
        <taxon>Actinomycetes</taxon>
        <taxon>Kitasatosporales</taxon>
        <taxon>Streptomycetaceae</taxon>
        <taxon>Streptomyces</taxon>
    </lineage>
</organism>
<accession>A0A919B3I9</accession>
<keyword evidence="3" id="KW-1185">Reference proteome</keyword>